<dbReference type="RefSeq" id="WP_197532785.1">
    <property type="nucleotide sequence ID" value="NZ_SJPP01000003.1"/>
</dbReference>
<dbReference type="SUPFAM" id="SSF82171">
    <property type="entry name" value="DPP6 N-terminal domain-like"/>
    <property type="match status" value="1"/>
</dbReference>
<dbReference type="EMBL" id="SJPP01000003">
    <property type="protein sequence ID" value="TWU06690.1"/>
    <property type="molecule type" value="Genomic_DNA"/>
</dbReference>
<evidence type="ECO:0000313" key="3">
    <source>
        <dbReference type="EMBL" id="TWU06690.1"/>
    </source>
</evidence>
<keyword evidence="2" id="KW-0732">Signal</keyword>
<sequence precursor="true">MQIYARKFLCRTGVLILCTLFASTLTAAEPAVERLTHDGLFKQRPVWSPDGHWLCFARHKGSTIYLYLRSADGKTEKRLTDRTDPEYDAHFSPDGKRLVFAFDKTSPGQGDLEVYSIGIDGKNLQPVAVNDTLSHEEYPSWSPDGKWITFSSTRDGNQELYIVRPDGKEMQRLTNNAALDEHPAWSPDGKKIAFATNRWGDFELATCDLATKTITRLTESRGLDNYPAWSADGKTIAFTSNRTGDFEIFTINADGTSPHNISQQRGIDNFPSWGPDGRLTWVSNRGGGFDVYRTVGVVE</sequence>
<dbReference type="InterPro" id="IPR011659">
    <property type="entry name" value="WD40"/>
</dbReference>
<dbReference type="InterPro" id="IPR011042">
    <property type="entry name" value="6-blade_b-propeller_TolB-like"/>
</dbReference>
<dbReference type="PANTHER" id="PTHR36842:SF1">
    <property type="entry name" value="PROTEIN TOLB"/>
    <property type="match status" value="1"/>
</dbReference>
<dbReference type="Gene3D" id="2.120.10.30">
    <property type="entry name" value="TolB, C-terminal domain"/>
    <property type="match status" value="2"/>
</dbReference>
<dbReference type="AlphaFoldDB" id="A0A5C6B451"/>
<feature type="chain" id="PRO_5022989011" evidence="2">
    <location>
        <begin position="28"/>
        <end position="299"/>
    </location>
</feature>
<dbReference type="Pfam" id="PF07676">
    <property type="entry name" value="PD40"/>
    <property type="match status" value="6"/>
</dbReference>
<protein>
    <submittedName>
        <fullName evidence="3">Translocation protein TolB</fullName>
    </submittedName>
</protein>
<proteinExistence type="inferred from homology"/>
<evidence type="ECO:0000313" key="4">
    <source>
        <dbReference type="Proteomes" id="UP000320735"/>
    </source>
</evidence>
<organism evidence="3 4">
    <name type="scientific">Symmachiella macrocystis</name>
    <dbReference type="NCBI Taxonomy" id="2527985"/>
    <lineage>
        <taxon>Bacteria</taxon>
        <taxon>Pseudomonadati</taxon>
        <taxon>Planctomycetota</taxon>
        <taxon>Planctomycetia</taxon>
        <taxon>Planctomycetales</taxon>
        <taxon>Planctomycetaceae</taxon>
        <taxon>Symmachiella</taxon>
    </lineage>
</organism>
<dbReference type="Proteomes" id="UP000320735">
    <property type="component" value="Unassembled WGS sequence"/>
</dbReference>
<gene>
    <name evidence="3" type="ORF">CA54_50890</name>
</gene>
<evidence type="ECO:0000256" key="1">
    <source>
        <dbReference type="ARBA" id="ARBA00009820"/>
    </source>
</evidence>
<reference evidence="3 4" key="1">
    <citation type="submission" date="2019-02" db="EMBL/GenBank/DDBJ databases">
        <title>Deep-cultivation of Planctomycetes and their phenomic and genomic characterization uncovers novel biology.</title>
        <authorList>
            <person name="Wiegand S."/>
            <person name="Jogler M."/>
            <person name="Boedeker C."/>
            <person name="Pinto D."/>
            <person name="Vollmers J."/>
            <person name="Rivas-Marin E."/>
            <person name="Kohn T."/>
            <person name="Peeters S.H."/>
            <person name="Heuer A."/>
            <person name="Rast P."/>
            <person name="Oberbeckmann S."/>
            <person name="Bunk B."/>
            <person name="Jeske O."/>
            <person name="Meyerdierks A."/>
            <person name="Storesund J.E."/>
            <person name="Kallscheuer N."/>
            <person name="Luecker S."/>
            <person name="Lage O.M."/>
            <person name="Pohl T."/>
            <person name="Merkel B.J."/>
            <person name="Hornburger P."/>
            <person name="Mueller R.-W."/>
            <person name="Bruemmer F."/>
            <person name="Labrenz M."/>
            <person name="Spormann A.M."/>
            <person name="Op Den Camp H."/>
            <person name="Overmann J."/>
            <person name="Amann R."/>
            <person name="Jetten M.S.M."/>
            <person name="Mascher T."/>
            <person name="Medema M.H."/>
            <person name="Devos D.P."/>
            <person name="Kaster A.-K."/>
            <person name="Ovreas L."/>
            <person name="Rohde M."/>
            <person name="Galperin M.Y."/>
            <person name="Jogler C."/>
        </authorList>
    </citation>
    <scope>NUCLEOTIDE SEQUENCE [LARGE SCALE GENOMIC DNA]</scope>
    <source>
        <strain evidence="3 4">CA54</strain>
    </source>
</reference>
<accession>A0A5C6B451</accession>
<comment type="similarity">
    <text evidence="1">Belongs to the TolB family.</text>
</comment>
<keyword evidence="4" id="KW-1185">Reference proteome</keyword>
<comment type="caution">
    <text evidence="3">The sequence shown here is derived from an EMBL/GenBank/DDBJ whole genome shotgun (WGS) entry which is preliminary data.</text>
</comment>
<name>A0A5C6B451_9PLAN</name>
<dbReference type="PANTHER" id="PTHR36842">
    <property type="entry name" value="PROTEIN TOLB HOMOLOG"/>
    <property type="match status" value="1"/>
</dbReference>
<evidence type="ECO:0000256" key="2">
    <source>
        <dbReference type="SAM" id="SignalP"/>
    </source>
</evidence>
<feature type="signal peptide" evidence="2">
    <location>
        <begin position="1"/>
        <end position="27"/>
    </location>
</feature>